<evidence type="ECO:0000313" key="4">
    <source>
        <dbReference type="EMBL" id="KAK2999152.1"/>
    </source>
</evidence>
<dbReference type="Pfam" id="PF00031">
    <property type="entry name" value="Cystatin"/>
    <property type="match status" value="1"/>
</dbReference>
<keyword evidence="1" id="KW-0646">Protease inhibitor</keyword>
<dbReference type="Gene3D" id="3.10.450.10">
    <property type="match status" value="1"/>
</dbReference>
<evidence type="ECO:0000313" key="5">
    <source>
        <dbReference type="Proteomes" id="UP001188597"/>
    </source>
</evidence>
<protein>
    <recommendedName>
        <fullName evidence="3">Cystatin domain-containing protein</fullName>
    </recommendedName>
</protein>
<gene>
    <name evidence="4" type="ORF">RJ639_023370</name>
</gene>
<dbReference type="AlphaFoldDB" id="A0AA88V080"/>
<proteinExistence type="predicted"/>
<sequence length="171" mass="18864">MAADLAELPVEPDLLKKPKLSGFYSSDRAQKHYDNDSSDDEMTSDDWEKYAAQVEASDGFDVDEIRTNTIGLIHPIGYLSEMGPAVVAAVSFLSRTAMDWYNSQNGSNYVFDKLVKANIEVVAGGIYYITYEAKDAGAALATTFQARVFKGIPEMDGTPNVEVELCRIKPY</sequence>
<dbReference type="CDD" id="cd00042">
    <property type="entry name" value="CY"/>
    <property type="match status" value="1"/>
</dbReference>
<evidence type="ECO:0000259" key="3">
    <source>
        <dbReference type="Pfam" id="PF00031"/>
    </source>
</evidence>
<reference evidence="4" key="1">
    <citation type="submission" date="2022-12" db="EMBL/GenBank/DDBJ databases">
        <title>Draft genome assemblies for two species of Escallonia (Escalloniales).</title>
        <authorList>
            <person name="Chanderbali A."/>
            <person name="Dervinis C."/>
            <person name="Anghel I."/>
            <person name="Soltis D."/>
            <person name="Soltis P."/>
            <person name="Zapata F."/>
        </authorList>
    </citation>
    <scope>NUCLEOTIDE SEQUENCE</scope>
    <source>
        <strain evidence="4">UCBG64.0493</strain>
        <tissue evidence="4">Leaf</tissue>
    </source>
</reference>
<feature type="domain" description="Cystatin" evidence="3">
    <location>
        <begin position="95"/>
        <end position="136"/>
    </location>
</feature>
<evidence type="ECO:0000256" key="2">
    <source>
        <dbReference type="ARBA" id="ARBA00022704"/>
    </source>
</evidence>
<keyword evidence="5" id="KW-1185">Reference proteome</keyword>
<accession>A0AA88V080</accession>
<name>A0AA88V080_9ASTE</name>
<dbReference type="PANTHER" id="PTHR31260">
    <property type="entry name" value="CYSTATIN/MONELLIN SUPERFAMILY PROTEIN"/>
    <property type="match status" value="1"/>
</dbReference>
<dbReference type="EMBL" id="JAVXUP010003377">
    <property type="protein sequence ID" value="KAK2999152.1"/>
    <property type="molecule type" value="Genomic_DNA"/>
</dbReference>
<dbReference type="InterPro" id="IPR000010">
    <property type="entry name" value="Cystatin_dom"/>
</dbReference>
<dbReference type="GO" id="GO:0004869">
    <property type="term" value="F:cysteine-type endopeptidase inhibitor activity"/>
    <property type="evidence" value="ECO:0007669"/>
    <property type="project" value="UniProtKB-KW"/>
</dbReference>
<dbReference type="PANTHER" id="PTHR31260:SF28">
    <property type="entry name" value="CYSTATIN DOMAIN PROTEIN"/>
    <property type="match status" value="1"/>
</dbReference>
<keyword evidence="2" id="KW-0789">Thiol protease inhibitor</keyword>
<evidence type="ECO:0000256" key="1">
    <source>
        <dbReference type="ARBA" id="ARBA00022690"/>
    </source>
</evidence>
<dbReference type="SUPFAM" id="SSF54403">
    <property type="entry name" value="Cystatin/monellin"/>
    <property type="match status" value="1"/>
</dbReference>
<dbReference type="InterPro" id="IPR006462">
    <property type="entry name" value="MS5"/>
</dbReference>
<dbReference type="InterPro" id="IPR046350">
    <property type="entry name" value="Cystatin_sf"/>
</dbReference>
<comment type="caution">
    <text evidence="4">The sequence shown here is derived from an EMBL/GenBank/DDBJ whole genome shotgun (WGS) entry which is preliminary data.</text>
</comment>
<organism evidence="4 5">
    <name type="scientific">Escallonia herrerae</name>
    <dbReference type="NCBI Taxonomy" id="1293975"/>
    <lineage>
        <taxon>Eukaryota</taxon>
        <taxon>Viridiplantae</taxon>
        <taxon>Streptophyta</taxon>
        <taxon>Embryophyta</taxon>
        <taxon>Tracheophyta</taxon>
        <taxon>Spermatophyta</taxon>
        <taxon>Magnoliopsida</taxon>
        <taxon>eudicotyledons</taxon>
        <taxon>Gunneridae</taxon>
        <taxon>Pentapetalae</taxon>
        <taxon>asterids</taxon>
        <taxon>campanulids</taxon>
        <taxon>Escalloniales</taxon>
        <taxon>Escalloniaceae</taxon>
        <taxon>Escallonia</taxon>
    </lineage>
</organism>
<dbReference type="Proteomes" id="UP001188597">
    <property type="component" value="Unassembled WGS sequence"/>
</dbReference>